<dbReference type="AlphaFoldDB" id="A0A921IJD2"/>
<accession>A0A921IJD2</accession>
<reference evidence="1" key="1">
    <citation type="journal article" date="2021" name="PeerJ">
        <title>Extensive microbial diversity within the chicken gut microbiome revealed by metagenomics and culture.</title>
        <authorList>
            <person name="Gilroy R."/>
            <person name="Ravi A."/>
            <person name="Getino M."/>
            <person name="Pursley I."/>
            <person name="Horton D.L."/>
            <person name="Alikhan N.F."/>
            <person name="Baker D."/>
            <person name="Gharbi K."/>
            <person name="Hall N."/>
            <person name="Watson M."/>
            <person name="Adriaenssens E.M."/>
            <person name="Foster-Nyarko E."/>
            <person name="Jarju S."/>
            <person name="Secka A."/>
            <person name="Antonio M."/>
            <person name="Oren A."/>
            <person name="Chaudhuri R.R."/>
            <person name="La Ragione R."/>
            <person name="Hildebrand F."/>
            <person name="Pallen M.J."/>
        </authorList>
    </citation>
    <scope>NUCLEOTIDE SEQUENCE</scope>
    <source>
        <strain evidence="1">ChiBcec21-2208</strain>
    </source>
</reference>
<proteinExistence type="predicted"/>
<gene>
    <name evidence="1" type="ORF">K8V20_00590</name>
</gene>
<protein>
    <submittedName>
        <fullName evidence="1">Uncharacterized protein</fullName>
    </submittedName>
</protein>
<dbReference type="EMBL" id="DYVE01000017">
    <property type="protein sequence ID" value="HJG27135.1"/>
    <property type="molecule type" value="Genomic_DNA"/>
</dbReference>
<reference evidence="1" key="2">
    <citation type="submission" date="2021-09" db="EMBL/GenBank/DDBJ databases">
        <authorList>
            <person name="Gilroy R."/>
        </authorList>
    </citation>
    <scope>NUCLEOTIDE SEQUENCE</scope>
    <source>
        <strain evidence="1">ChiBcec21-2208</strain>
    </source>
</reference>
<name>A0A921IJD2_9FIRM</name>
<sequence>DDRSSQEVADLAKAGIKVLKRRNLESYVLDDAVIKKLCDKVGKPEEYAACIQEKQKALTDSVSRGNAPDDFKKASSGIYLSLKRRLSLTQCGNNPDPFMRDTLAPLITSDMGVYKELEEEIFGDDNDENNGGTTNG</sequence>
<organism evidence="1 2">
    <name type="scientific">Subdoligranulum variabile</name>
    <dbReference type="NCBI Taxonomy" id="214851"/>
    <lineage>
        <taxon>Bacteria</taxon>
        <taxon>Bacillati</taxon>
        <taxon>Bacillota</taxon>
        <taxon>Clostridia</taxon>
        <taxon>Eubacteriales</taxon>
        <taxon>Oscillospiraceae</taxon>
        <taxon>Subdoligranulum</taxon>
    </lineage>
</organism>
<dbReference type="Proteomes" id="UP000782880">
    <property type="component" value="Unassembled WGS sequence"/>
</dbReference>
<feature type="non-terminal residue" evidence="1">
    <location>
        <position position="1"/>
    </location>
</feature>
<evidence type="ECO:0000313" key="2">
    <source>
        <dbReference type="Proteomes" id="UP000782880"/>
    </source>
</evidence>
<comment type="caution">
    <text evidence="1">The sequence shown here is derived from an EMBL/GenBank/DDBJ whole genome shotgun (WGS) entry which is preliminary data.</text>
</comment>
<evidence type="ECO:0000313" key="1">
    <source>
        <dbReference type="EMBL" id="HJG27135.1"/>
    </source>
</evidence>